<feature type="compositionally biased region" description="Pro residues" evidence="11">
    <location>
        <begin position="81"/>
        <end position="97"/>
    </location>
</feature>
<dbReference type="InterPro" id="IPR037159">
    <property type="entry name" value="RNA_POL_N_sf"/>
</dbReference>
<dbReference type="InterPro" id="IPR002092">
    <property type="entry name" value="DNA-dir_Rpol_phage-type"/>
</dbReference>
<evidence type="ECO:0000256" key="1">
    <source>
        <dbReference type="ARBA" id="ARBA00009493"/>
    </source>
</evidence>
<comment type="similarity">
    <text evidence="1 10">Belongs to the phage and mitochondrial RNA polymerase family.</text>
</comment>
<feature type="compositionally biased region" description="Pro residues" evidence="11">
    <location>
        <begin position="1615"/>
        <end position="1632"/>
    </location>
</feature>
<feature type="compositionally biased region" description="Low complexity" evidence="11">
    <location>
        <begin position="98"/>
        <end position="123"/>
    </location>
</feature>
<dbReference type="InterPro" id="IPR046950">
    <property type="entry name" value="DNA-dir_Rpol_C_phage-type"/>
</dbReference>
<proteinExistence type="inferred from homology"/>
<dbReference type="PROSITE" id="PS00900">
    <property type="entry name" value="RNA_POL_PHAGE_1"/>
    <property type="match status" value="1"/>
</dbReference>
<keyword evidence="3 10" id="KW-0240">DNA-directed RNA polymerase</keyword>
<dbReference type="Pfam" id="PF00940">
    <property type="entry name" value="RNA_pol"/>
    <property type="match status" value="1"/>
</dbReference>
<dbReference type="PROSITE" id="PS51375">
    <property type="entry name" value="PPR"/>
    <property type="match status" value="1"/>
</dbReference>
<dbReference type="Proteomes" id="UP000694429">
    <property type="component" value="Chromosome 20"/>
</dbReference>
<feature type="compositionally biased region" description="Low complexity" evidence="11">
    <location>
        <begin position="302"/>
        <end position="316"/>
    </location>
</feature>
<comment type="function">
    <text evidence="10">DNA-dependent RNA polymerase catalyzes the transcription of DNA into RNA using the four ribonucleoside triphosphates as substrates.</text>
</comment>
<dbReference type="InterPro" id="IPR043502">
    <property type="entry name" value="DNA/RNA_pol_sf"/>
</dbReference>
<dbReference type="EC" id="2.7.7.6" evidence="2 10"/>
<comment type="catalytic activity">
    <reaction evidence="8 10">
        <text>RNA(n) + a ribonucleoside 5'-triphosphate = RNA(n+1) + diphosphate</text>
        <dbReference type="Rhea" id="RHEA:21248"/>
        <dbReference type="Rhea" id="RHEA-COMP:14527"/>
        <dbReference type="Rhea" id="RHEA-COMP:17342"/>
        <dbReference type="ChEBI" id="CHEBI:33019"/>
        <dbReference type="ChEBI" id="CHEBI:61557"/>
        <dbReference type="ChEBI" id="CHEBI:140395"/>
        <dbReference type="EC" id="2.7.7.6"/>
    </reaction>
</comment>
<protein>
    <recommendedName>
        <fullName evidence="2 10">DNA-directed RNA polymerase</fullName>
        <ecNumber evidence="2 10">2.7.7.6</ecNumber>
    </recommendedName>
</protein>
<dbReference type="Gene3D" id="1.10.1320.10">
    <property type="entry name" value="DNA-directed RNA polymerase, N-terminal domain"/>
    <property type="match status" value="1"/>
</dbReference>
<feature type="compositionally biased region" description="Low complexity" evidence="11">
    <location>
        <begin position="169"/>
        <end position="187"/>
    </location>
</feature>
<keyword evidence="6" id="KW-0809">Transit peptide</keyword>
<dbReference type="FunFam" id="1.10.287.280:FF:000001">
    <property type="entry name" value="DNA-directed RNA polymerase"/>
    <property type="match status" value="1"/>
</dbReference>
<evidence type="ECO:0000256" key="7">
    <source>
        <dbReference type="ARBA" id="ARBA00023163"/>
    </source>
</evidence>
<evidence type="ECO:0000256" key="11">
    <source>
        <dbReference type="SAM" id="MobiDB-lite"/>
    </source>
</evidence>
<dbReference type="InterPro" id="IPR011990">
    <property type="entry name" value="TPR-like_helical_dom_sf"/>
</dbReference>
<feature type="region of interest" description="Disordered" evidence="11">
    <location>
        <begin position="869"/>
        <end position="893"/>
    </location>
</feature>
<dbReference type="GO" id="GO:0000428">
    <property type="term" value="C:DNA-directed RNA polymerase complex"/>
    <property type="evidence" value="ECO:0007669"/>
    <property type="project" value="UniProtKB-KW"/>
</dbReference>
<feature type="compositionally biased region" description="Low complexity" evidence="11">
    <location>
        <begin position="67"/>
        <end position="80"/>
    </location>
</feature>
<dbReference type="Pfam" id="PF14700">
    <property type="entry name" value="RPOL_N"/>
    <property type="match status" value="1"/>
</dbReference>
<feature type="compositionally biased region" description="Basic residues" evidence="11">
    <location>
        <begin position="42"/>
        <end position="51"/>
    </location>
</feature>
<accession>A0A8C0NZV6</accession>
<evidence type="ECO:0000256" key="3">
    <source>
        <dbReference type="ARBA" id="ARBA00022478"/>
    </source>
</evidence>
<dbReference type="Ensembl" id="ENSCAFT00030037503.1">
    <property type="protein sequence ID" value="ENSCAFP00030032716.1"/>
    <property type="gene ID" value="ENSCAFG00030020372.1"/>
</dbReference>
<evidence type="ECO:0000256" key="2">
    <source>
        <dbReference type="ARBA" id="ARBA00012418"/>
    </source>
</evidence>
<keyword evidence="4 10" id="KW-0808">Transferase</keyword>
<feature type="domain" description="DNA-directed RNA polymerase N-terminal" evidence="12">
    <location>
        <begin position="722"/>
        <end position="1081"/>
    </location>
</feature>
<evidence type="ECO:0000313" key="14">
    <source>
        <dbReference type="Proteomes" id="UP000694429"/>
    </source>
</evidence>
<dbReference type="GO" id="GO:0003677">
    <property type="term" value="F:DNA binding"/>
    <property type="evidence" value="ECO:0007669"/>
    <property type="project" value="InterPro"/>
</dbReference>
<dbReference type="GO" id="GO:0006351">
    <property type="term" value="P:DNA-templated transcription"/>
    <property type="evidence" value="ECO:0007669"/>
    <property type="project" value="InterPro"/>
</dbReference>
<organism evidence="13 14">
    <name type="scientific">Canis lupus familiaris</name>
    <name type="common">Dog</name>
    <name type="synonym">Canis familiaris</name>
    <dbReference type="NCBI Taxonomy" id="9615"/>
    <lineage>
        <taxon>Eukaryota</taxon>
        <taxon>Metazoa</taxon>
        <taxon>Chordata</taxon>
        <taxon>Craniata</taxon>
        <taxon>Vertebrata</taxon>
        <taxon>Euteleostomi</taxon>
        <taxon>Mammalia</taxon>
        <taxon>Eutheria</taxon>
        <taxon>Laurasiatheria</taxon>
        <taxon>Carnivora</taxon>
        <taxon>Caniformia</taxon>
        <taxon>Canidae</taxon>
        <taxon>Canis</taxon>
    </lineage>
</organism>
<name>A0A8C0NZV6_CANLF</name>
<feature type="compositionally biased region" description="Low complexity" evidence="11">
    <location>
        <begin position="1584"/>
        <end position="1603"/>
    </location>
</feature>
<dbReference type="InterPro" id="IPR002885">
    <property type="entry name" value="PPR_rpt"/>
</dbReference>
<feature type="compositionally biased region" description="Pro residues" evidence="11">
    <location>
        <begin position="1109"/>
        <end position="1122"/>
    </location>
</feature>
<dbReference type="GO" id="GO:0003899">
    <property type="term" value="F:DNA-directed RNA polymerase activity"/>
    <property type="evidence" value="ECO:0007669"/>
    <property type="project" value="UniProtKB-EC"/>
</dbReference>
<evidence type="ECO:0000259" key="12">
    <source>
        <dbReference type="SMART" id="SM01311"/>
    </source>
</evidence>
<dbReference type="FunFam" id="1.25.40.10:FF:000785">
    <property type="entry name" value="DNA-directed RNA polymerase"/>
    <property type="match status" value="1"/>
</dbReference>
<sequence>MRPSPAWAAASGMCCGGTARPRDWPFHPGRPGPTPADAGRRPGLRPRRPGVLHHLPGPAAPAPPLGSAPTSRAPPIAASRAPPPTSRPRPLPPPGPRPHLQAPAHCRLPGSAPAPGSAPRRLSQAPRARLGASAPAAELPARPLHTRLRRPPAPERGHAGGRAGSLRAPGRPVRPSSRPSRRPVCGRGARRRRPAGPARVRSCPRRPPPRYVARGSRPRVDGGAWKSRTGIAQPHGPKQTWLPGPPGAGFPSRGYPSNSSVPPLRDRRKSQSESSAGACLRGSAAPLLPGNCGSGSLLPLRGPVTAAVGRGTTTPGRRGRRRRSAGGAGGAAGGMSALRWGHGASGLRRALWPAGRPGLAAEEGTLRGVGGRGASSTASPREQDRRKDWGLAELLEVLEARVRQLQAECVSEVTVKRVGVARLQAPGKTQRRAEGAAGRTSGRWAQKLDEEKWTLQKRKQRLDVKLQGHAQPEACERALRVLPRLLDARLACHLELGEPREPHSRWEEKLVRLLHKTPREPSRKAEQAPQAGAALARLEVQQHRLLAFLDCCLRTGHLPLAHHVLVTHHSRARQQQQLTLAMYNVVLLGWARKGSYKELLYVFFMVKDAGLTPDLLSYAAALQCMGRLDQSTATIQRCLNQMGQDGLKLQELFTSVPLCQEERALVLRAVRKVQPTFRPPPPPQCPPQVNTSPLLREIYATSEPVSYPKLHLPLEKLQSLFQEQLRVEMATTVPVESVEKARVLTKEVLQARETLKQLRTEWAQALCLGLQDMKASEARAAHTGRPSLFPFLCVLTEEEMAELLLQTLQVLPPQGESLLSLAQQLGMRVFNRHMVQRKQLSSQVQALQQRYYRYLHLLASDTQVRPGTRASLLPSLPGAAGSDPGPRPLAPGWLSPCPRGWPGAVSSGPSPPGLDCPPQVAAPHLPRQYWEALGPPEDPHEQPWPLPVLVELGKRLAELLVETVRIPGSLAAPQGACTLIPVLYHVYSFRSFRQIGILKPHPAFTELLAAAAEHTLIFEAAEVPMLCPPLPWTSPHTGAFLLSPTKLMRSLEGTMQHQRLLDSCPPAELHGALDALTQLGNCAWRVNGRVLDLVLELFAAKGCPRLGVPAPPSEAPRPPEGRLPPDASPAQKAEVRRELARCLKVAREMHSLRSDALYRLSLAQHLRHRVFWLPHNMDFRGRTYPCPPHFNHLGSDLARALLEFAQGRPLGPHGLDWLKIHLVNLTGLKKHEPLQARLVFADEVMDDILDSADRPMTGRKWWMEVDEPWQALACCMEIARAVRSPDPTAFVSHFPVHQDGSCNGLQHYAALGRDSIGAASVNLLPSDFPQDVYSGVAAQVEVFRRQDAQRGVRVAQVLEGFISRKVVKQTVMTVVYGVTRYGGRLQIERRLRELSNFPQEFVWEASHYLVRQVFNSLQEMFSGTRAIQHWLTESARLIAQTGSAVEWVTPLGIPIIQPYHRDSKVMIGGGIQSLTFSNSGDTTQKPNTLKQKNGFPPNFIHSLDSSHMMLTALHCYRKGLTFVSVHDCFWTHAADVAVMNQVSGGRRHLSASNLPPRQGWAGGVTPPDLGGPGPVPPSPPPGVPRAVCPPAQPAHPAQPVQVPGGAILLQLQVKYPPPPPALTLPRPPPAPPDSWASRPPGLAPGP</sequence>
<dbReference type="PROSITE" id="PS00489">
    <property type="entry name" value="RNA_POL_PHAGE_2"/>
    <property type="match status" value="1"/>
</dbReference>
<feature type="repeat" description="PPR" evidence="9">
    <location>
        <begin position="579"/>
        <end position="613"/>
    </location>
</feature>
<dbReference type="Gene3D" id="1.25.40.10">
    <property type="entry name" value="Tetratricopeptide repeat domain"/>
    <property type="match status" value="1"/>
</dbReference>
<dbReference type="PANTHER" id="PTHR10102:SF0">
    <property type="entry name" value="DNA-DIRECTED RNA POLYMERASE, MITOCHONDRIAL"/>
    <property type="match status" value="1"/>
</dbReference>
<evidence type="ECO:0000256" key="10">
    <source>
        <dbReference type="RuleBase" id="RU003805"/>
    </source>
</evidence>
<feature type="region of interest" description="Disordered" evidence="11">
    <location>
        <begin position="299"/>
        <end position="335"/>
    </location>
</feature>
<dbReference type="Gene3D" id="1.10.150.20">
    <property type="entry name" value="5' to 3' exonuclease, C-terminal subdomain"/>
    <property type="match status" value="1"/>
</dbReference>
<feature type="region of interest" description="Disordered" evidence="11">
    <location>
        <begin position="1"/>
        <end position="284"/>
    </location>
</feature>
<feature type="region of interest" description="Disordered" evidence="11">
    <location>
        <begin position="362"/>
        <end position="385"/>
    </location>
</feature>
<evidence type="ECO:0000256" key="9">
    <source>
        <dbReference type="PROSITE-ProRule" id="PRU00708"/>
    </source>
</evidence>
<feature type="region of interest" description="Disordered" evidence="11">
    <location>
        <begin position="1547"/>
        <end position="1646"/>
    </location>
</feature>
<reference evidence="13" key="1">
    <citation type="submission" date="2019-03" db="EMBL/GenBank/DDBJ databases">
        <authorList>
            <person name="Warren W.C."/>
            <person name="Johnson G.S."/>
        </authorList>
    </citation>
    <scope>NUCLEOTIDE SEQUENCE [LARGE SCALE GENOMIC DNA]</scope>
    <source>
        <strain evidence="13">Basenji</strain>
    </source>
</reference>
<evidence type="ECO:0000256" key="5">
    <source>
        <dbReference type="ARBA" id="ARBA00022695"/>
    </source>
</evidence>
<dbReference type="InterPro" id="IPR029262">
    <property type="entry name" value="RPOL_N"/>
</dbReference>
<keyword evidence="5 10" id="KW-0548">Nucleotidyltransferase</keyword>
<dbReference type="FunFam" id="1.10.150.20:FF:000031">
    <property type="entry name" value="DNA-directed RNA polymerase"/>
    <property type="match status" value="1"/>
</dbReference>
<feature type="compositionally biased region" description="Pro residues" evidence="11">
    <location>
        <begin position="1573"/>
        <end position="1583"/>
    </location>
</feature>
<dbReference type="Gene3D" id="1.10.287.280">
    <property type="match status" value="1"/>
</dbReference>
<evidence type="ECO:0000256" key="4">
    <source>
        <dbReference type="ARBA" id="ARBA00022679"/>
    </source>
</evidence>
<reference evidence="13" key="2">
    <citation type="submission" date="2025-08" db="UniProtKB">
        <authorList>
            <consortium name="Ensembl"/>
        </authorList>
    </citation>
    <scope>IDENTIFICATION</scope>
</reference>
<evidence type="ECO:0000256" key="8">
    <source>
        <dbReference type="ARBA" id="ARBA00048552"/>
    </source>
</evidence>
<dbReference type="PANTHER" id="PTHR10102">
    <property type="entry name" value="DNA-DIRECTED RNA POLYMERASE, MITOCHONDRIAL"/>
    <property type="match status" value="1"/>
</dbReference>
<feature type="region of interest" description="Disordered" evidence="11">
    <location>
        <begin position="1108"/>
        <end position="1131"/>
    </location>
</feature>
<dbReference type="SMART" id="SM01311">
    <property type="entry name" value="RPOL_N"/>
    <property type="match status" value="1"/>
</dbReference>
<keyword evidence="7 10" id="KW-0804">Transcription</keyword>
<dbReference type="SUPFAM" id="SSF56672">
    <property type="entry name" value="DNA/RNA polymerases"/>
    <property type="match status" value="1"/>
</dbReference>
<evidence type="ECO:0000256" key="6">
    <source>
        <dbReference type="ARBA" id="ARBA00022946"/>
    </source>
</evidence>
<evidence type="ECO:0000313" key="13">
    <source>
        <dbReference type="Ensembl" id="ENSCAFP00030032716.1"/>
    </source>
</evidence>